<gene>
    <name evidence="2" type="ORF">L249_1498</name>
</gene>
<accession>A0A367L4B9</accession>
<evidence type="ECO:0000313" key="2">
    <source>
        <dbReference type="EMBL" id="RCI09276.1"/>
    </source>
</evidence>
<feature type="region of interest" description="Disordered" evidence="1">
    <location>
        <begin position="16"/>
        <end position="36"/>
    </location>
</feature>
<protein>
    <submittedName>
        <fullName evidence="2">Uncharacterized protein</fullName>
    </submittedName>
</protein>
<reference evidence="2 3" key="1">
    <citation type="journal article" date="2015" name="BMC Genomics">
        <title>Insights from the genome of Ophiocordyceps polyrhachis-furcata to pathogenicity and host specificity in insect fungi.</title>
        <authorList>
            <person name="Wichadakul D."/>
            <person name="Kobmoo N."/>
            <person name="Ingsriswang S."/>
            <person name="Tangphatsornruang S."/>
            <person name="Chantasingh D."/>
            <person name="Luangsa-ard J.J."/>
            <person name="Eurwilaichitr L."/>
        </authorList>
    </citation>
    <scope>NUCLEOTIDE SEQUENCE [LARGE SCALE GENOMIC DNA]</scope>
    <source>
        <strain evidence="2 3">BCC 54312</strain>
    </source>
</reference>
<proteinExistence type="predicted"/>
<keyword evidence="3" id="KW-1185">Reference proteome</keyword>
<evidence type="ECO:0000313" key="3">
    <source>
        <dbReference type="Proteomes" id="UP000253664"/>
    </source>
</evidence>
<feature type="compositionally biased region" description="Low complexity" evidence="1">
    <location>
        <begin position="16"/>
        <end position="28"/>
    </location>
</feature>
<evidence type="ECO:0000256" key="1">
    <source>
        <dbReference type="SAM" id="MobiDB-lite"/>
    </source>
</evidence>
<dbReference type="AlphaFoldDB" id="A0A367L4B9"/>
<organism evidence="2 3">
    <name type="scientific">Ophiocordyceps polyrhachis-furcata BCC 54312</name>
    <dbReference type="NCBI Taxonomy" id="1330021"/>
    <lineage>
        <taxon>Eukaryota</taxon>
        <taxon>Fungi</taxon>
        <taxon>Dikarya</taxon>
        <taxon>Ascomycota</taxon>
        <taxon>Pezizomycotina</taxon>
        <taxon>Sordariomycetes</taxon>
        <taxon>Hypocreomycetidae</taxon>
        <taxon>Hypocreales</taxon>
        <taxon>Ophiocordycipitaceae</taxon>
        <taxon>Ophiocordyceps</taxon>
    </lineage>
</organism>
<dbReference type="Proteomes" id="UP000253664">
    <property type="component" value="Unassembled WGS sequence"/>
</dbReference>
<dbReference type="OrthoDB" id="3938544at2759"/>
<name>A0A367L4B9_9HYPO</name>
<comment type="caution">
    <text evidence="2">The sequence shown here is derived from an EMBL/GenBank/DDBJ whole genome shotgun (WGS) entry which is preliminary data.</text>
</comment>
<dbReference type="EMBL" id="LKCN02000016">
    <property type="protein sequence ID" value="RCI09276.1"/>
    <property type="molecule type" value="Genomic_DNA"/>
</dbReference>
<sequence length="141" mass="15746">MDDDDDNDNDAILLNINLSSSSSSSSSADENDTVTTKRADRILQTEAAFQAIKSHYSVKVQNGQVHLPIHQASPPPRTPKQSLQDVIHAVEELYFFGRYRDALRFIDTIRSGGSHQALDHDTRQLLAVYHHKCQQKSNASS</sequence>